<gene>
    <name evidence="3" type="ORF">Tci_047374</name>
</gene>
<dbReference type="GO" id="GO:0003964">
    <property type="term" value="F:RNA-directed DNA polymerase activity"/>
    <property type="evidence" value="ECO:0007669"/>
    <property type="project" value="UniProtKB-KW"/>
</dbReference>
<organism evidence="3">
    <name type="scientific">Tanacetum cinerariifolium</name>
    <name type="common">Dalmatian daisy</name>
    <name type="synonym">Chrysanthemum cinerariifolium</name>
    <dbReference type="NCBI Taxonomy" id="118510"/>
    <lineage>
        <taxon>Eukaryota</taxon>
        <taxon>Viridiplantae</taxon>
        <taxon>Streptophyta</taxon>
        <taxon>Embryophyta</taxon>
        <taxon>Tracheophyta</taxon>
        <taxon>Spermatophyta</taxon>
        <taxon>Magnoliopsida</taxon>
        <taxon>eudicotyledons</taxon>
        <taxon>Gunneridae</taxon>
        <taxon>Pentapetalae</taxon>
        <taxon>asterids</taxon>
        <taxon>campanulids</taxon>
        <taxon>Asterales</taxon>
        <taxon>Asteraceae</taxon>
        <taxon>Asteroideae</taxon>
        <taxon>Anthemideae</taxon>
        <taxon>Anthemidinae</taxon>
        <taxon>Tanacetum</taxon>
    </lineage>
</organism>
<keyword evidence="3" id="KW-0808">Transferase</keyword>
<accession>A0A6L2MN16</accession>
<dbReference type="Gene3D" id="3.30.420.10">
    <property type="entry name" value="Ribonuclease H-like superfamily/Ribonuclease H"/>
    <property type="match status" value="1"/>
</dbReference>
<feature type="region of interest" description="Disordered" evidence="1">
    <location>
        <begin position="107"/>
        <end position="126"/>
    </location>
</feature>
<dbReference type="GO" id="GO:0004523">
    <property type="term" value="F:RNA-DNA hybrid ribonuclease activity"/>
    <property type="evidence" value="ECO:0007669"/>
    <property type="project" value="InterPro"/>
</dbReference>
<evidence type="ECO:0000313" key="3">
    <source>
        <dbReference type="EMBL" id="GEU75396.1"/>
    </source>
</evidence>
<dbReference type="InterPro" id="IPR002156">
    <property type="entry name" value="RNaseH_domain"/>
</dbReference>
<dbReference type="GO" id="GO:0003676">
    <property type="term" value="F:nucleic acid binding"/>
    <property type="evidence" value="ECO:0007669"/>
    <property type="project" value="InterPro"/>
</dbReference>
<feature type="domain" description="RNase H type-1" evidence="2">
    <location>
        <begin position="381"/>
        <end position="444"/>
    </location>
</feature>
<keyword evidence="3" id="KW-0695">RNA-directed DNA polymerase</keyword>
<name>A0A6L2MN16_TANCI</name>
<dbReference type="AlphaFoldDB" id="A0A6L2MN16"/>
<feature type="region of interest" description="Disordered" evidence="1">
    <location>
        <begin position="69"/>
        <end position="90"/>
    </location>
</feature>
<comment type="caution">
    <text evidence="3">The sequence shown here is derived from an EMBL/GenBank/DDBJ whole genome shotgun (WGS) entry which is preliminary data.</text>
</comment>
<sequence>MIITVFSLTTPKNTSFTYRASPSTNPNPMISLAFVEENYDVLESLLRKRRRQIRHEDLQTKLEYFSEDYDEEREMEPRPKPNREATPTLRPRSPMVCRQRERIMGFEEAPNREGSRRGRNAEGKTLKDQENPIRTITVDRKIGIGSPHTEDLATDCSPPCPKAQERSSPQKRQLEASNSLLVGFRTQAHGVLGGLCGKDLVRCRCTGKLPGEDIQRRNILRTPHHQARNKGMSFESKGADKTHPFMRTLKNCTSGKMVQWTAEADEAFRRMKEVLEALPTGAELGFPELEKLILAARTLRRYFQAHLIQVLSDKLIKQILARPEKSGRIAKWAIDLGEHKIEFRGRNSVKGQILADFLAETPLKKEEGAKDEEAKRKEPEPEKAWKLFTDEASSSDSSGVGLILVSPEGKEYTYAIRFEFKTTNNEAEYEALLEGLRIAKEIRV</sequence>
<dbReference type="SUPFAM" id="SSF56672">
    <property type="entry name" value="DNA/RNA polymerases"/>
    <property type="match status" value="1"/>
</dbReference>
<keyword evidence="3" id="KW-0548">Nucleotidyltransferase</keyword>
<proteinExistence type="predicted"/>
<dbReference type="PANTHER" id="PTHR48475">
    <property type="entry name" value="RIBONUCLEASE H"/>
    <property type="match status" value="1"/>
</dbReference>
<dbReference type="PANTHER" id="PTHR48475:SF2">
    <property type="entry name" value="RIBONUCLEASE H"/>
    <property type="match status" value="1"/>
</dbReference>
<dbReference type="InterPro" id="IPR043502">
    <property type="entry name" value="DNA/RNA_pol_sf"/>
</dbReference>
<dbReference type="EMBL" id="BKCJ010007074">
    <property type="protein sequence ID" value="GEU75396.1"/>
    <property type="molecule type" value="Genomic_DNA"/>
</dbReference>
<dbReference type="InterPro" id="IPR012337">
    <property type="entry name" value="RNaseH-like_sf"/>
</dbReference>
<reference evidence="3" key="1">
    <citation type="journal article" date="2019" name="Sci. Rep.">
        <title>Draft genome of Tanacetum cinerariifolium, the natural source of mosquito coil.</title>
        <authorList>
            <person name="Yamashiro T."/>
            <person name="Shiraishi A."/>
            <person name="Satake H."/>
            <person name="Nakayama K."/>
        </authorList>
    </citation>
    <scope>NUCLEOTIDE SEQUENCE</scope>
</reference>
<evidence type="ECO:0000259" key="2">
    <source>
        <dbReference type="PROSITE" id="PS50879"/>
    </source>
</evidence>
<dbReference type="SUPFAM" id="SSF53098">
    <property type="entry name" value="Ribonuclease H-like"/>
    <property type="match status" value="1"/>
</dbReference>
<dbReference type="InterPro" id="IPR036397">
    <property type="entry name" value="RNaseH_sf"/>
</dbReference>
<dbReference type="PROSITE" id="PS50879">
    <property type="entry name" value="RNASE_H_1"/>
    <property type="match status" value="1"/>
</dbReference>
<feature type="region of interest" description="Disordered" evidence="1">
    <location>
        <begin position="144"/>
        <end position="173"/>
    </location>
</feature>
<protein>
    <submittedName>
        <fullName evidence="3">Putative reverse transcriptase domain, ribonuclease H-like domain protein</fullName>
    </submittedName>
</protein>
<evidence type="ECO:0000256" key="1">
    <source>
        <dbReference type="SAM" id="MobiDB-lite"/>
    </source>
</evidence>